<evidence type="ECO:0000313" key="2">
    <source>
        <dbReference type="Proteomes" id="UP000016927"/>
    </source>
</evidence>
<evidence type="ECO:0000313" key="1">
    <source>
        <dbReference type="EMBL" id="EOB14406.1"/>
    </source>
</evidence>
<sequence length="69" mass="8056">MFKTTPTSTTTLNFNLFKFQSIIVKKQVKKVVISYFLNLGFLRLRVAQKEAKKHREIIKLLFVKNIGVV</sequence>
<name>R0KUC3_NOSB1</name>
<dbReference type="VEuPathDB" id="MicrosporidiaDB:NBO_28g0045"/>
<gene>
    <name evidence="1" type="ORF">NBO_28g0045</name>
</gene>
<reference evidence="1 2" key="1">
    <citation type="journal article" date="2013" name="BMC Genomics">
        <title>Comparative genomics of parasitic silkworm microsporidia reveal an association between genome expansion and host adaptation.</title>
        <authorList>
            <person name="Pan G."/>
            <person name="Xu J."/>
            <person name="Li T."/>
            <person name="Xia Q."/>
            <person name="Liu S.L."/>
            <person name="Zhang G."/>
            <person name="Li S."/>
            <person name="Li C."/>
            <person name="Liu H."/>
            <person name="Yang L."/>
            <person name="Liu T."/>
            <person name="Zhang X."/>
            <person name="Wu Z."/>
            <person name="Fan W."/>
            <person name="Dang X."/>
            <person name="Xiang H."/>
            <person name="Tao M."/>
            <person name="Li Y."/>
            <person name="Hu J."/>
            <person name="Li Z."/>
            <person name="Lin L."/>
            <person name="Luo J."/>
            <person name="Geng L."/>
            <person name="Wang L."/>
            <person name="Long M."/>
            <person name="Wan Y."/>
            <person name="He N."/>
            <person name="Zhang Z."/>
            <person name="Lu C."/>
            <person name="Keeling P.J."/>
            <person name="Wang J."/>
            <person name="Xiang Z."/>
            <person name="Zhou Z."/>
        </authorList>
    </citation>
    <scope>NUCLEOTIDE SEQUENCE [LARGE SCALE GENOMIC DNA]</scope>
    <source>
        <strain evidence="2">CQ1 / CVCC 102059</strain>
    </source>
</reference>
<dbReference type="AlphaFoldDB" id="R0KUC3"/>
<dbReference type="Proteomes" id="UP000016927">
    <property type="component" value="Unassembled WGS sequence"/>
</dbReference>
<accession>R0KUC3</accession>
<dbReference type="EMBL" id="KB908936">
    <property type="protein sequence ID" value="EOB14406.1"/>
    <property type="molecule type" value="Genomic_DNA"/>
</dbReference>
<protein>
    <submittedName>
        <fullName evidence="1">Uncharacterized protein</fullName>
    </submittedName>
</protein>
<organism evidence="1 2">
    <name type="scientific">Nosema bombycis (strain CQ1 / CVCC 102059)</name>
    <name type="common">Microsporidian parasite</name>
    <name type="synonym">Pebrine of silkworm</name>
    <dbReference type="NCBI Taxonomy" id="578461"/>
    <lineage>
        <taxon>Eukaryota</taxon>
        <taxon>Fungi</taxon>
        <taxon>Fungi incertae sedis</taxon>
        <taxon>Microsporidia</taxon>
        <taxon>Nosematidae</taxon>
        <taxon>Nosema</taxon>
    </lineage>
</organism>
<proteinExistence type="predicted"/>
<dbReference type="HOGENOM" id="CLU_2776587_0_0_1"/>
<keyword evidence="2" id="KW-1185">Reference proteome</keyword>